<dbReference type="Gene3D" id="1.20.1200.10">
    <property type="entry name" value="Cobalamin adenosyltransferase-like"/>
    <property type="match status" value="1"/>
</dbReference>
<evidence type="ECO:0000259" key="4">
    <source>
        <dbReference type="Pfam" id="PF01923"/>
    </source>
</evidence>
<keyword evidence="2" id="KW-0547">Nucleotide-binding</keyword>
<reference evidence="6" key="1">
    <citation type="submission" date="2016-02" db="EMBL/GenBank/DDBJ databases">
        <authorList>
            <person name="Rodrigo-Torres Lidia"/>
            <person name="Arahal R.David."/>
        </authorList>
    </citation>
    <scope>NUCLEOTIDE SEQUENCE [LARGE SCALE GENOMIC DNA]</scope>
    <source>
        <strain evidence="6">CECT 8713</strain>
    </source>
</reference>
<dbReference type="Pfam" id="PF01923">
    <property type="entry name" value="Cob_adeno_trans"/>
    <property type="match status" value="1"/>
</dbReference>
<dbReference type="AlphaFoldDB" id="A0A128F676"/>
<evidence type="ECO:0000313" key="6">
    <source>
        <dbReference type="Proteomes" id="UP000073601"/>
    </source>
</evidence>
<dbReference type="GO" id="GO:0005524">
    <property type="term" value="F:ATP binding"/>
    <property type="evidence" value="ECO:0007669"/>
    <property type="project" value="UniProtKB-KW"/>
</dbReference>
<evidence type="ECO:0000256" key="3">
    <source>
        <dbReference type="ARBA" id="ARBA00022840"/>
    </source>
</evidence>
<protein>
    <submittedName>
        <fullName evidence="5">Cob(I)yrinic acid a,c-diamide adenosyltransferase</fullName>
        <ecNumber evidence="5">2.5.1.17</ecNumber>
    </submittedName>
</protein>
<feature type="domain" description="Cobalamin adenosyltransferase-like" evidence="4">
    <location>
        <begin position="30"/>
        <end position="158"/>
    </location>
</feature>
<dbReference type="EMBL" id="FIZY01000015">
    <property type="protein sequence ID" value="CZF81970.1"/>
    <property type="molecule type" value="Genomic_DNA"/>
</dbReference>
<sequence>MSFRKPKNRKEICYPFIYESALTCDYEIHTDELCSLVGMALATLPEGFDDVREDLETLHPKIYHLNGSVRGKTAIFEEDLEWLHARYDHYNELSRGRINRFVLPRGPVGVMALHQCRTGSKKTVRLLHRLDESGVTFEPVLPRFANLLANFFFVLTVYIKMKLDVEEVEFVSLSY</sequence>
<organism evidence="5 6">
    <name type="scientific">Grimontia marina</name>
    <dbReference type="NCBI Taxonomy" id="646534"/>
    <lineage>
        <taxon>Bacteria</taxon>
        <taxon>Pseudomonadati</taxon>
        <taxon>Pseudomonadota</taxon>
        <taxon>Gammaproteobacteria</taxon>
        <taxon>Vibrionales</taxon>
        <taxon>Vibrionaceae</taxon>
        <taxon>Grimontia</taxon>
    </lineage>
</organism>
<dbReference type="InterPro" id="IPR016030">
    <property type="entry name" value="CblAdoTrfase-like"/>
</dbReference>
<evidence type="ECO:0000256" key="1">
    <source>
        <dbReference type="ARBA" id="ARBA00022679"/>
    </source>
</evidence>
<dbReference type="RefSeq" id="WP_062708786.1">
    <property type="nucleotide sequence ID" value="NZ_CAWRCI010000015.1"/>
</dbReference>
<dbReference type="InterPro" id="IPR036451">
    <property type="entry name" value="CblAdoTrfase-like_sf"/>
</dbReference>
<keyword evidence="6" id="KW-1185">Reference proteome</keyword>
<proteinExistence type="predicted"/>
<dbReference type="OrthoDB" id="6118511at2"/>
<evidence type="ECO:0000313" key="5">
    <source>
        <dbReference type="EMBL" id="CZF81970.1"/>
    </source>
</evidence>
<accession>A0A128F676</accession>
<name>A0A128F676_9GAMM</name>
<keyword evidence="1 5" id="KW-0808">Transferase</keyword>
<evidence type="ECO:0000256" key="2">
    <source>
        <dbReference type="ARBA" id="ARBA00022741"/>
    </source>
</evidence>
<keyword evidence="3" id="KW-0067">ATP-binding</keyword>
<dbReference type="GO" id="GO:0008817">
    <property type="term" value="F:corrinoid adenosyltransferase activity"/>
    <property type="evidence" value="ECO:0007669"/>
    <property type="project" value="UniProtKB-EC"/>
</dbReference>
<dbReference type="SUPFAM" id="SSF89028">
    <property type="entry name" value="Cobalamin adenosyltransferase-like"/>
    <property type="match status" value="1"/>
</dbReference>
<gene>
    <name evidence="5" type="primary">yvqK</name>
    <name evidence="5" type="ORF">GMA8713_02043</name>
</gene>
<dbReference type="EC" id="2.5.1.17" evidence="5"/>
<dbReference type="Proteomes" id="UP000073601">
    <property type="component" value="Unassembled WGS sequence"/>
</dbReference>